<keyword evidence="2" id="KW-1185">Reference proteome</keyword>
<proteinExistence type="predicted"/>
<dbReference type="AlphaFoldDB" id="A0A9X3X8Z2"/>
<protein>
    <submittedName>
        <fullName evidence="1">Uncharacterized protein</fullName>
    </submittedName>
</protein>
<comment type="caution">
    <text evidence="1">The sequence shown here is derived from an EMBL/GenBank/DDBJ whole genome shotgun (WGS) entry which is preliminary data.</text>
</comment>
<name>A0A9X3X8Z2_9BACT</name>
<sequence length="182" mass="18657">MTIEPLVITDEACSASGTSAASLDAPSWGQFVRLCEGITSTGYAGCSAGELCVPMAPDGFRQCVQRSGIHDCPAEGYTVRFVFYEDFKDTRVCSACTCGAPEGSTCVSSIAIHADAACSSPIVAEEVSSDSPTCLDLTTPGQALGAKSATAFVYHSGTCQAHGGELLGAVELLGPRTLCCVP</sequence>
<dbReference type="EMBL" id="JAGTJJ010000021">
    <property type="protein sequence ID" value="MDC3984553.1"/>
    <property type="molecule type" value="Genomic_DNA"/>
</dbReference>
<reference evidence="1 2" key="1">
    <citation type="submission" date="2021-04" db="EMBL/GenBank/DDBJ databases">
        <title>Genome analysis of Polyangium sp.</title>
        <authorList>
            <person name="Li Y."/>
            <person name="Wang J."/>
        </authorList>
    </citation>
    <scope>NUCLEOTIDE SEQUENCE [LARGE SCALE GENOMIC DNA]</scope>
    <source>
        <strain evidence="1 2">SDU14</strain>
    </source>
</reference>
<evidence type="ECO:0000313" key="1">
    <source>
        <dbReference type="EMBL" id="MDC3984553.1"/>
    </source>
</evidence>
<gene>
    <name evidence="1" type="ORF">KEG57_28860</name>
</gene>
<dbReference type="RefSeq" id="WP_272459012.1">
    <property type="nucleotide sequence ID" value="NZ_JAGTJJ010000021.1"/>
</dbReference>
<accession>A0A9X3X8Z2</accession>
<evidence type="ECO:0000313" key="2">
    <source>
        <dbReference type="Proteomes" id="UP001151081"/>
    </source>
</evidence>
<dbReference type="Proteomes" id="UP001151081">
    <property type="component" value="Unassembled WGS sequence"/>
</dbReference>
<organism evidence="1 2">
    <name type="scientific">Polyangium jinanense</name>
    <dbReference type="NCBI Taxonomy" id="2829994"/>
    <lineage>
        <taxon>Bacteria</taxon>
        <taxon>Pseudomonadati</taxon>
        <taxon>Myxococcota</taxon>
        <taxon>Polyangia</taxon>
        <taxon>Polyangiales</taxon>
        <taxon>Polyangiaceae</taxon>
        <taxon>Polyangium</taxon>
    </lineage>
</organism>